<keyword evidence="2" id="KW-1185">Reference proteome</keyword>
<organism evidence="1 2">
    <name type="scientific">Scyliorhinus torazame</name>
    <name type="common">Cloudy catshark</name>
    <name type="synonym">Catulus torazame</name>
    <dbReference type="NCBI Taxonomy" id="75743"/>
    <lineage>
        <taxon>Eukaryota</taxon>
        <taxon>Metazoa</taxon>
        <taxon>Chordata</taxon>
        <taxon>Craniata</taxon>
        <taxon>Vertebrata</taxon>
        <taxon>Chondrichthyes</taxon>
        <taxon>Elasmobranchii</taxon>
        <taxon>Galeomorphii</taxon>
        <taxon>Galeoidea</taxon>
        <taxon>Carcharhiniformes</taxon>
        <taxon>Scyliorhinidae</taxon>
        <taxon>Scyliorhinus</taxon>
    </lineage>
</organism>
<evidence type="ECO:0000313" key="2">
    <source>
        <dbReference type="Proteomes" id="UP000288216"/>
    </source>
</evidence>
<dbReference type="EMBL" id="BFAA01016400">
    <property type="protein sequence ID" value="GCB75653.1"/>
    <property type="molecule type" value="Genomic_DNA"/>
</dbReference>
<dbReference type="GO" id="GO:0005179">
    <property type="term" value="F:hormone activity"/>
    <property type="evidence" value="ECO:0007669"/>
    <property type="project" value="InterPro"/>
</dbReference>
<dbReference type="Proteomes" id="UP000288216">
    <property type="component" value="Unassembled WGS sequence"/>
</dbReference>
<feature type="non-terminal residue" evidence="1">
    <location>
        <position position="1"/>
    </location>
</feature>
<name>A0A401PRB1_SCYTO</name>
<dbReference type="OrthoDB" id="9036378at2759"/>
<protein>
    <submittedName>
        <fullName evidence="1">Uncharacterized protein</fullName>
    </submittedName>
</protein>
<evidence type="ECO:0000313" key="1">
    <source>
        <dbReference type="EMBL" id="GCB75653.1"/>
    </source>
</evidence>
<dbReference type="AlphaFoldDB" id="A0A401PRB1"/>
<proteinExistence type="predicted"/>
<comment type="caution">
    <text evidence="1">The sequence shown here is derived from an EMBL/GenBank/DDBJ whole genome shotgun (WGS) entry which is preliminary data.</text>
</comment>
<dbReference type="GO" id="GO:0005576">
    <property type="term" value="C:extracellular region"/>
    <property type="evidence" value="ECO:0007669"/>
    <property type="project" value="UniProtKB-SubCell"/>
</dbReference>
<reference evidence="1 2" key="1">
    <citation type="journal article" date="2018" name="Nat. Ecol. Evol.">
        <title>Shark genomes provide insights into elasmobranch evolution and the origin of vertebrates.</title>
        <authorList>
            <person name="Hara Y"/>
            <person name="Yamaguchi K"/>
            <person name="Onimaru K"/>
            <person name="Kadota M"/>
            <person name="Koyanagi M"/>
            <person name="Keeley SD"/>
            <person name="Tatsumi K"/>
            <person name="Tanaka K"/>
            <person name="Motone F"/>
            <person name="Kageyama Y"/>
            <person name="Nozu R"/>
            <person name="Adachi N"/>
            <person name="Nishimura O"/>
            <person name="Nakagawa R"/>
            <person name="Tanegashima C"/>
            <person name="Kiyatake I"/>
            <person name="Matsumoto R"/>
            <person name="Murakumo K"/>
            <person name="Nishida K"/>
            <person name="Terakita A"/>
            <person name="Kuratani S"/>
            <person name="Sato K"/>
            <person name="Hyodo S Kuraku.S."/>
        </authorList>
    </citation>
    <scope>NUCLEOTIDE SEQUENCE [LARGE SCALE GENOMIC DNA]</scope>
</reference>
<gene>
    <name evidence="1" type="ORF">scyTo_0020382</name>
</gene>
<sequence length="159" mass="18053">HKRHSDSLFTSELSKLRRTVVARNVINSILEAQTSSSTGKVKRHLGDVGNATRPGSPATLRNVLELHPALQVPEGSEVYELSQRNPDVSAVVGELLRLRGLTQRPCLRWFRSYYREMRILSDDFHWPAAVSIDHQTCVTLRQLAISQQLQTFLTTMDFQ</sequence>
<accession>A0A401PRB1</accession>